<dbReference type="EMBL" id="OX395138">
    <property type="protein sequence ID" value="CAI5790642.1"/>
    <property type="molecule type" value="Genomic_DNA"/>
</dbReference>
<evidence type="ECO:0000313" key="1">
    <source>
        <dbReference type="EMBL" id="CAI5790642.1"/>
    </source>
</evidence>
<gene>
    <name evidence="1" type="ORF">PODLI_1B019077</name>
</gene>
<accession>A0AA35PN15</accession>
<sequence length="134" mass="14412">MSAAPTPASSLPSPYLIANFFPTNPPYLLFIGDLPVWATELAPAMPCSLPASPPPKNTTSYLASVHFEPPAHPLPCSLSLSLSPSLSLSLSHTHTHTLYPPAFCISAHTNYVRSPLFTRLEPTSSQGLDFLMHT</sequence>
<protein>
    <submittedName>
        <fullName evidence="1">Uncharacterized protein</fullName>
    </submittedName>
</protein>
<evidence type="ECO:0000313" key="2">
    <source>
        <dbReference type="Proteomes" id="UP001178461"/>
    </source>
</evidence>
<reference evidence="1" key="1">
    <citation type="submission" date="2022-12" db="EMBL/GenBank/DDBJ databases">
        <authorList>
            <person name="Alioto T."/>
            <person name="Alioto T."/>
            <person name="Gomez Garrido J."/>
        </authorList>
    </citation>
    <scope>NUCLEOTIDE SEQUENCE</scope>
</reference>
<dbReference type="Proteomes" id="UP001178461">
    <property type="component" value="Chromosome 13"/>
</dbReference>
<dbReference type="AlphaFoldDB" id="A0AA35PN15"/>
<name>A0AA35PN15_9SAUR</name>
<keyword evidence="2" id="KW-1185">Reference proteome</keyword>
<organism evidence="1 2">
    <name type="scientific">Podarcis lilfordi</name>
    <name type="common">Lilford's wall lizard</name>
    <dbReference type="NCBI Taxonomy" id="74358"/>
    <lineage>
        <taxon>Eukaryota</taxon>
        <taxon>Metazoa</taxon>
        <taxon>Chordata</taxon>
        <taxon>Craniata</taxon>
        <taxon>Vertebrata</taxon>
        <taxon>Euteleostomi</taxon>
        <taxon>Lepidosauria</taxon>
        <taxon>Squamata</taxon>
        <taxon>Bifurcata</taxon>
        <taxon>Unidentata</taxon>
        <taxon>Episquamata</taxon>
        <taxon>Laterata</taxon>
        <taxon>Lacertibaenia</taxon>
        <taxon>Lacertidae</taxon>
        <taxon>Podarcis</taxon>
    </lineage>
</organism>
<proteinExistence type="predicted"/>